<accession>A0A514JJT5</accession>
<accession>A0A7W3M6I5</accession>
<reference evidence="3 4" key="1">
    <citation type="submission" date="2017-07" db="EMBL/GenBank/DDBJ databases">
        <title>The Complete Genome of Streptomyces asterosporus-ZSY.</title>
        <authorList>
            <person name="Zhang S."/>
        </authorList>
    </citation>
    <scope>NUCLEOTIDE SEQUENCE [LARGE SCALE GENOMIC DNA]</scope>
    <source>
        <strain evidence="3 4">DSM 41452</strain>
    </source>
</reference>
<keyword evidence="4" id="KW-1185">Reference proteome</keyword>
<dbReference type="EMBL" id="JACJIE010000001">
    <property type="protein sequence ID" value="MBA8941669.1"/>
    <property type="molecule type" value="Genomic_DNA"/>
</dbReference>
<evidence type="ECO:0000259" key="1">
    <source>
        <dbReference type="Pfam" id="PF05239"/>
    </source>
</evidence>
<dbReference type="Proteomes" id="UP000316215">
    <property type="component" value="Chromosome"/>
</dbReference>
<name>A0A514JJT5_9ACTN</name>
<dbReference type="AlphaFoldDB" id="A0A514JJT5"/>
<protein>
    <submittedName>
        <fullName evidence="3">Photosystem reaction center subunit H</fullName>
    </submittedName>
    <submittedName>
        <fullName evidence="2">Sporulation protein YlmC with PRC-barrel domain</fullName>
    </submittedName>
</protein>
<dbReference type="OrthoDB" id="4862540at2"/>
<evidence type="ECO:0000313" key="5">
    <source>
        <dbReference type="Proteomes" id="UP000530412"/>
    </source>
</evidence>
<organism evidence="3 4">
    <name type="scientific">Streptomyces calvus</name>
    <dbReference type="NCBI Taxonomy" id="67282"/>
    <lineage>
        <taxon>Bacteria</taxon>
        <taxon>Bacillati</taxon>
        <taxon>Actinomycetota</taxon>
        <taxon>Actinomycetes</taxon>
        <taxon>Kitasatosporales</taxon>
        <taxon>Streptomycetaceae</taxon>
        <taxon>Streptomyces</taxon>
    </lineage>
</organism>
<sequence length="194" mass="20599">MNGLTAVRSLATLPVVTLGGDAVAHVKDTVFDPSGERIARFTLTGRSLLSGPLPRDLPWPAVHCLGRHAVMVRDEGALFDLPLSVARREAVRGRLLGSQVVTEDGRTVGTVLDVLVEGGTSGRLVAFRLAAQRELVHGSRHRRHRVYVPRGEALSVTGRTLVIPAHATAYVTDDLPGFVARVGAGHDRGGGGVR</sequence>
<dbReference type="InterPro" id="IPR011033">
    <property type="entry name" value="PRC_barrel-like_sf"/>
</dbReference>
<dbReference type="EMBL" id="CP022310">
    <property type="protein sequence ID" value="QDI67609.1"/>
    <property type="molecule type" value="Genomic_DNA"/>
</dbReference>
<dbReference type="Proteomes" id="UP000530412">
    <property type="component" value="Unassembled WGS sequence"/>
</dbReference>
<reference evidence="2 5" key="2">
    <citation type="submission" date="2020-08" db="EMBL/GenBank/DDBJ databases">
        <title>Genomic Encyclopedia of Type Strains, Phase III (KMG-III): the genomes of soil and plant-associated and newly described type strains.</title>
        <authorList>
            <person name="Whitman W."/>
        </authorList>
    </citation>
    <scope>NUCLEOTIDE SEQUENCE [LARGE SCALE GENOMIC DNA]</scope>
    <source>
        <strain evidence="2 5">CECT 3271</strain>
    </source>
</reference>
<evidence type="ECO:0000313" key="2">
    <source>
        <dbReference type="EMBL" id="MBA8941669.1"/>
    </source>
</evidence>
<dbReference type="SUPFAM" id="SSF50346">
    <property type="entry name" value="PRC-barrel domain"/>
    <property type="match status" value="1"/>
</dbReference>
<evidence type="ECO:0000313" key="4">
    <source>
        <dbReference type="Proteomes" id="UP000316215"/>
    </source>
</evidence>
<proteinExistence type="predicted"/>
<dbReference type="RefSeq" id="WP_142191634.1">
    <property type="nucleotide sequence ID" value="NZ_BMSU01000009.1"/>
</dbReference>
<feature type="domain" description="PRC-barrel" evidence="1">
    <location>
        <begin position="94"/>
        <end position="165"/>
    </location>
</feature>
<gene>
    <name evidence="3" type="ORF">CD934_02210</name>
    <name evidence="2" type="ORF">FHS33_000058</name>
</gene>
<dbReference type="InterPro" id="IPR027275">
    <property type="entry name" value="PRC-brl_dom"/>
</dbReference>
<evidence type="ECO:0000313" key="3">
    <source>
        <dbReference type="EMBL" id="QDI67609.1"/>
    </source>
</evidence>
<dbReference type="KEGG" id="sast:CD934_02210"/>
<dbReference type="Pfam" id="PF05239">
    <property type="entry name" value="PRC"/>
    <property type="match status" value="1"/>
</dbReference>